<name>A0A553IJG7_ACHLA</name>
<gene>
    <name evidence="3" type="ORF">FNV44_04785</name>
</gene>
<dbReference type="SUPFAM" id="SSF55729">
    <property type="entry name" value="Acyl-CoA N-acyltransferases (Nat)"/>
    <property type="match status" value="1"/>
</dbReference>
<accession>A0A553IJG7</accession>
<dbReference type="OMA" id="KHEFDTT"/>
<dbReference type="Pfam" id="PF14542">
    <property type="entry name" value="Acetyltransf_CG"/>
    <property type="match status" value="1"/>
</dbReference>
<reference evidence="3 4" key="1">
    <citation type="submission" date="2019-07" db="EMBL/GenBank/DDBJ databases">
        <title>Genome sequence of Acholeplasma laidlawii strain with increased resistance to erythromycin.</title>
        <authorList>
            <person name="Medvedeva E.S."/>
            <person name="Baranova N.B."/>
            <person name="Siniagina M.N."/>
            <person name="Mouzykantov A."/>
            <person name="Chernova O.A."/>
            <person name="Chernov V.M."/>
        </authorList>
    </citation>
    <scope>NUCLEOTIDE SEQUENCE [LARGE SCALE GENOMIC DNA]</scope>
    <source>
        <strain evidence="3 4">PG8REry</strain>
    </source>
</reference>
<dbReference type="GO" id="GO:0016747">
    <property type="term" value="F:acyltransferase activity, transferring groups other than amino-acyl groups"/>
    <property type="evidence" value="ECO:0007669"/>
    <property type="project" value="InterPro"/>
</dbReference>
<dbReference type="RefSeq" id="WP_012242130.1">
    <property type="nucleotide sequence ID" value="NZ_JACAOE010000001.1"/>
</dbReference>
<protein>
    <submittedName>
        <fullName evidence="3">N-acetyltransferase</fullName>
    </submittedName>
</protein>
<dbReference type="InterPro" id="IPR016181">
    <property type="entry name" value="Acyl_CoA_acyltransferase"/>
</dbReference>
<dbReference type="InterPro" id="IPR045057">
    <property type="entry name" value="Gcn5-rel_NAT"/>
</dbReference>
<evidence type="ECO:0000313" key="4">
    <source>
        <dbReference type="Proteomes" id="UP000315938"/>
    </source>
</evidence>
<proteinExistence type="predicted"/>
<dbReference type="Proteomes" id="UP000315938">
    <property type="component" value="Unassembled WGS sequence"/>
</dbReference>
<feature type="domain" description="N-acetyltransferase" evidence="1">
    <location>
        <begin position="1"/>
        <end position="91"/>
    </location>
</feature>
<dbReference type="PROSITE" id="PS51186">
    <property type="entry name" value="GNAT"/>
    <property type="match status" value="1"/>
</dbReference>
<dbReference type="CDD" id="cd04301">
    <property type="entry name" value="NAT_SF"/>
    <property type="match status" value="1"/>
</dbReference>
<evidence type="ECO:0000313" key="3">
    <source>
        <dbReference type="EMBL" id="TRY00371.1"/>
    </source>
</evidence>
<dbReference type="InterPro" id="IPR031165">
    <property type="entry name" value="GNAT_YJDJ"/>
</dbReference>
<dbReference type="PANTHER" id="PTHR31435:SF10">
    <property type="entry name" value="BSR4717 PROTEIN"/>
    <property type="match status" value="1"/>
</dbReference>
<dbReference type="Gene3D" id="3.40.630.30">
    <property type="match status" value="1"/>
</dbReference>
<sequence>MMFKQEPGRFYINDESGKMIAEITYKYIGEYIAATHTFVDPVLRGQGIAQKLVDEVVRLSRSEGKKIDPVCPYVKNLFEKDMQYSDVYLKR</sequence>
<dbReference type="PROSITE" id="PS51729">
    <property type="entry name" value="GNAT_YJDJ"/>
    <property type="match status" value="1"/>
</dbReference>
<dbReference type="PANTHER" id="PTHR31435">
    <property type="entry name" value="PROTEIN NATD1"/>
    <property type="match status" value="1"/>
</dbReference>
<dbReference type="GeneID" id="41338366"/>
<comment type="caution">
    <text evidence="3">The sequence shown here is derived from an EMBL/GenBank/DDBJ whole genome shotgun (WGS) entry which is preliminary data.</text>
</comment>
<feature type="domain" description="N-acetyltransferase" evidence="2">
    <location>
        <begin position="2"/>
        <end position="89"/>
    </location>
</feature>
<dbReference type="EMBL" id="VKID01000001">
    <property type="protein sequence ID" value="TRY00371.1"/>
    <property type="molecule type" value="Genomic_DNA"/>
</dbReference>
<dbReference type="InterPro" id="IPR000182">
    <property type="entry name" value="GNAT_dom"/>
</dbReference>
<keyword evidence="3" id="KW-0808">Transferase</keyword>
<evidence type="ECO:0000259" key="2">
    <source>
        <dbReference type="PROSITE" id="PS51729"/>
    </source>
</evidence>
<organism evidence="3 4">
    <name type="scientific">Acholeplasma laidlawii</name>
    <dbReference type="NCBI Taxonomy" id="2148"/>
    <lineage>
        <taxon>Bacteria</taxon>
        <taxon>Bacillati</taxon>
        <taxon>Mycoplasmatota</taxon>
        <taxon>Mollicutes</taxon>
        <taxon>Acholeplasmatales</taxon>
        <taxon>Acholeplasmataceae</taxon>
        <taxon>Acholeplasma</taxon>
    </lineage>
</organism>
<dbReference type="AlphaFoldDB" id="A0A553IJG7"/>
<evidence type="ECO:0000259" key="1">
    <source>
        <dbReference type="PROSITE" id="PS51186"/>
    </source>
</evidence>